<organism evidence="3 4">
    <name type="scientific">Saccoglossus kowalevskii</name>
    <name type="common">Acorn worm</name>
    <dbReference type="NCBI Taxonomy" id="10224"/>
    <lineage>
        <taxon>Eukaryota</taxon>
        <taxon>Metazoa</taxon>
        <taxon>Hemichordata</taxon>
        <taxon>Enteropneusta</taxon>
        <taxon>Harrimaniidae</taxon>
        <taxon>Saccoglossus</taxon>
    </lineage>
</organism>
<keyword evidence="3" id="KW-1185">Reference proteome</keyword>
<reference evidence="4" key="1">
    <citation type="submission" date="2025-08" db="UniProtKB">
        <authorList>
            <consortium name="RefSeq"/>
        </authorList>
    </citation>
    <scope>IDENTIFICATION</scope>
    <source>
        <tissue evidence="4">Testes</tissue>
    </source>
</reference>
<feature type="transmembrane region" description="Helical" evidence="1">
    <location>
        <begin position="91"/>
        <end position="115"/>
    </location>
</feature>
<gene>
    <name evidence="4" type="primary">LOC102802408</name>
</gene>
<dbReference type="SUPFAM" id="SSF53335">
    <property type="entry name" value="S-adenosyl-L-methionine-dependent methyltransferases"/>
    <property type="match status" value="1"/>
</dbReference>
<keyword evidence="1" id="KW-0812">Transmembrane</keyword>
<dbReference type="InterPro" id="IPR025714">
    <property type="entry name" value="Methyltranfer_dom"/>
</dbReference>
<feature type="transmembrane region" description="Helical" evidence="1">
    <location>
        <begin position="232"/>
        <end position="252"/>
    </location>
</feature>
<dbReference type="InterPro" id="IPR026913">
    <property type="entry name" value="METTL24"/>
</dbReference>
<sequence>MPCCVDVSWYAMLCGCVLVCHAVWMCFGMPCCVDVFWYAMLCGCVLVCHAVWMCFGMPCCVDVLWYAMLCGCVMVCHAVWMCSGMPCCVDVFWYAMLCGCVVVCHTVWMCCGMPYCVDVLWYATLCGCVVVCHAASMCYGMPCCVDVLWYSTLCGCVVVCHAVWMCCDMPCCVDVLWYAMLCGCVMVFHAVWMCCGMLCCVDVLWYAMLCGCVVVCHAVWMCCGMPCCVDVLWYAMLWGCVVVCHAVWMCCGMPCCGDVLWYAMLCGCVVVCHAVWMCSGMPCCVDVLWYAMLCGCVLQSCEKAGPSLLNGLTYKVRSGSQLDYTLGQNYVNLLAIKDHGHVLWQICRDLSQGIALDSPRHGDCYCFTISSHGRMHGKWKLLNNLTTEFVNCQFKLINIDNTDTDIILTQMLNTDIELLHIDVVDEQGWLVLIKLMSSHVFKRVRQVLLNIEFHSNDEDLFIVKKLELIEQILIKKFGFVLTFSNFVRKLKMQWRIIPKLNYYSTWAKKLNKAFQLEGAATKTDAEEEYMDLFYPADLEANRLLEYITKTHIKINCSISKHMGKDEDKDGGWDICFDPILGLNSTQCLVYSIGIGEDFSFDEAMAKYGCNVFSFDPSMRQPSHKQSERVWFFDYGIADVNSNSFYGRGMRDVYESKWKVRTLEGLMAEMNHQHKPIDVLKIDIEGGEWSSLKKMLEQGILHYVKQLVFEIHMWELDYTDNGAKIREWYSILQSLERQGFRMWHWHLNPRSIDVYLGDYYFMNEPCCYEFSWINTQFNDWWL</sequence>
<dbReference type="PANTHER" id="PTHR32026:SF10">
    <property type="entry name" value="METHYLTRANSFERASE-LIKE PROTEIN 24-RELATED"/>
    <property type="match status" value="1"/>
</dbReference>
<feature type="transmembrane region" description="Helical" evidence="1">
    <location>
        <begin position="121"/>
        <end position="140"/>
    </location>
</feature>
<feature type="transmembrane region" description="Helical" evidence="1">
    <location>
        <begin position="64"/>
        <end position="82"/>
    </location>
</feature>
<feature type="transmembrane region" description="Helical" evidence="1">
    <location>
        <begin position="176"/>
        <end position="196"/>
    </location>
</feature>
<feature type="domain" description="Methyltransferase" evidence="2">
    <location>
        <begin position="525"/>
        <end position="749"/>
    </location>
</feature>
<evidence type="ECO:0000313" key="3">
    <source>
        <dbReference type="Proteomes" id="UP000694865"/>
    </source>
</evidence>
<keyword evidence="1" id="KW-1133">Transmembrane helix</keyword>
<keyword evidence="1" id="KW-0472">Membrane</keyword>
<feature type="transmembrane region" description="Helical" evidence="1">
    <location>
        <begin position="35"/>
        <end position="58"/>
    </location>
</feature>
<dbReference type="GeneID" id="102802408"/>
<feature type="transmembrane region" description="Helical" evidence="1">
    <location>
        <begin position="259"/>
        <end position="277"/>
    </location>
</feature>
<accession>A0ABM0LX49</accession>
<dbReference type="Pfam" id="PF13383">
    <property type="entry name" value="Methyltransf_22"/>
    <property type="match status" value="1"/>
</dbReference>
<dbReference type="InterPro" id="IPR029063">
    <property type="entry name" value="SAM-dependent_MTases_sf"/>
</dbReference>
<dbReference type="PANTHER" id="PTHR32026">
    <property type="entry name" value="METHYLTRANSFERASE-LIKE PROTEIN 24"/>
    <property type="match status" value="1"/>
</dbReference>
<name>A0ABM0LX49_SACKO</name>
<proteinExistence type="predicted"/>
<dbReference type="Gene3D" id="3.40.50.150">
    <property type="entry name" value="Vaccinia Virus protein VP39"/>
    <property type="match status" value="1"/>
</dbReference>
<dbReference type="Proteomes" id="UP000694865">
    <property type="component" value="Unplaced"/>
</dbReference>
<protein>
    <submittedName>
        <fullName evidence="4">Uncharacterized protein LOC102802408</fullName>
    </submittedName>
</protein>
<feature type="transmembrane region" description="Helical" evidence="1">
    <location>
        <begin position="203"/>
        <end position="220"/>
    </location>
</feature>
<feature type="transmembrane region" description="Helical" evidence="1">
    <location>
        <begin position="147"/>
        <end position="164"/>
    </location>
</feature>
<feature type="transmembrane region" description="Helical" evidence="1">
    <location>
        <begin position="7"/>
        <end position="28"/>
    </location>
</feature>
<dbReference type="RefSeq" id="XP_006812340.1">
    <property type="nucleotide sequence ID" value="XM_006812277.1"/>
</dbReference>
<evidence type="ECO:0000313" key="4">
    <source>
        <dbReference type="RefSeq" id="XP_006812340.1"/>
    </source>
</evidence>
<evidence type="ECO:0000256" key="1">
    <source>
        <dbReference type="SAM" id="Phobius"/>
    </source>
</evidence>
<evidence type="ECO:0000259" key="2">
    <source>
        <dbReference type="Pfam" id="PF13383"/>
    </source>
</evidence>